<organism evidence="4 5">
    <name type="scientific">Marinobacter vinifirmus</name>
    <dbReference type="NCBI Taxonomy" id="355591"/>
    <lineage>
        <taxon>Bacteria</taxon>
        <taxon>Pseudomonadati</taxon>
        <taxon>Pseudomonadota</taxon>
        <taxon>Gammaproteobacteria</taxon>
        <taxon>Pseudomonadales</taxon>
        <taxon>Marinobacteraceae</taxon>
        <taxon>Marinobacter</taxon>
    </lineage>
</organism>
<keyword evidence="1" id="KW-0802">TPR repeat</keyword>
<proteinExistence type="predicted"/>
<dbReference type="PROSITE" id="PS50005">
    <property type="entry name" value="TPR"/>
    <property type="match status" value="1"/>
</dbReference>
<evidence type="ECO:0000256" key="1">
    <source>
        <dbReference type="PROSITE-ProRule" id="PRU00339"/>
    </source>
</evidence>
<dbReference type="PROSITE" id="PS50293">
    <property type="entry name" value="TPR_REGION"/>
    <property type="match status" value="1"/>
</dbReference>
<reference evidence="4 5" key="1">
    <citation type="submission" date="2019-07" db="EMBL/GenBank/DDBJ databases">
        <title>The pathways for chlorine oxyanion respiration interact through the shared metabolite chlorate.</title>
        <authorList>
            <person name="Barnum T.P."/>
            <person name="Cheng Y."/>
            <person name="Hill K.A."/>
            <person name="Lucas L.N."/>
            <person name="Carlson H.K."/>
            <person name="Coates J.D."/>
        </authorList>
    </citation>
    <scope>NUCLEOTIDE SEQUENCE [LARGE SCALE GENOMIC DNA]</scope>
    <source>
        <strain evidence="4">UCB</strain>
    </source>
</reference>
<evidence type="ECO:0000313" key="5">
    <source>
        <dbReference type="Proteomes" id="UP000319142"/>
    </source>
</evidence>
<comment type="caution">
    <text evidence="4">The sequence shown here is derived from an EMBL/GenBank/DDBJ whole genome shotgun (WGS) entry which is preliminary data.</text>
</comment>
<protein>
    <submittedName>
        <fullName evidence="4">VWA domain-containing protein</fullName>
    </submittedName>
</protein>
<feature type="compositionally biased region" description="Low complexity" evidence="2">
    <location>
        <begin position="594"/>
        <end position="608"/>
    </location>
</feature>
<feature type="repeat" description="TPR" evidence="1">
    <location>
        <begin position="408"/>
        <end position="441"/>
    </location>
</feature>
<gene>
    <name evidence="4" type="ORF">FHK81_02385</name>
</gene>
<dbReference type="Pfam" id="PF00515">
    <property type="entry name" value="TPR_1"/>
    <property type="match status" value="1"/>
</dbReference>
<dbReference type="RefSeq" id="WP_273131927.1">
    <property type="nucleotide sequence ID" value="NZ_VMRX01000003.1"/>
</dbReference>
<dbReference type="Proteomes" id="UP000319142">
    <property type="component" value="Unassembled WGS sequence"/>
</dbReference>
<feature type="domain" description="VWFA" evidence="3">
    <location>
        <begin position="97"/>
        <end position="203"/>
    </location>
</feature>
<dbReference type="SUPFAM" id="SSF48452">
    <property type="entry name" value="TPR-like"/>
    <property type="match status" value="1"/>
</dbReference>
<dbReference type="InterPro" id="IPR002035">
    <property type="entry name" value="VWF_A"/>
</dbReference>
<evidence type="ECO:0000259" key="3">
    <source>
        <dbReference type="Pfam" id="PF13519"/>
    </source>
</evidence>
<dbReference type="AlphaFoldDB" id="A0A558BGZ8"/>
<dbReference type="PANTHER" id="PTHR22550">
    <property type="entry name" value="SPORE GERMINATION PROTEIN"/>
    <property type="match status" value="1"/>
</dbReference>
<accession>A0A558BGZ8</accession>
<dbReference type="Gene3D" id="3.40.50.410">
    <property type="entry name" value="von Willebrand factor, type A domain"/>
    <property type="match status" value="1"/>
</dbReference>
<dbReference type="SMART" id="SM00028">
    <property type="entry name" value="TPR"/>
    <property type="match status" value="1"/>
</dbReference>
<evidence type="ECO:0000313" key="4">
    <source>
        <dbReference type="EMBL" id="TVT35784.1"/>
    </source>
</evidence>
<feature type="compositionally biased region" description="Low complexity" evidence="2">
    <location>
        <begin position="455"/>
        <end position="530"/>
    </location>
</feature>
<dbReference type="InterPro" id="IPR036465">
    <property type="entry name" value="vWFA_dom_sf"/>
</dbReference>
<sequence length="617" mass="67492">MADFHFLRPLWLLLLLALPALYLARHKLRQADAGWSRYIPRPLLKPLLNKPGQGAPGGASRSPLLPLNIALLTLSIGLAGPSWRQAPTPLKQPEDSLVIVLDLSLSMLATDAEPDRLTLAKRKVRDLLAQRRGGLTALLVYSGDAHTVTPLTEDFRTIEAMLGVLDPAIMPAQGNRADLAIGQAVDLLQQGAPGRGRILLISDDVPRSYHSAISNHLAGTGYALSTLVVGTPEGGPIPLAKRGFLRSNGEIVIARADPDAMERLARANGGDSHKLTLGDADIRALALEPGAEEDWSETDDGLTINRWQDDGYWLLWLALPLLLLGWRRGAFAVLALSLIPLTLTPRPAMALDWGGLWQRDDQRGRELIEQDAERAAEVLQQPDWRGSALYRSGRHQDAARAFAETPTATGHYNRGNALARAGQLEQAIDAYKQALEQNPGFEDARFNRDLVQQLLDQQQQQEQDQQQGDSGDQQSENNQQQGEDSQSGQDNQDSPGDQSDQGSQGEQESQQQGQQDSQQESEQSGDTQDSGQSGQDAEPQAGEDLQQSGQGQPSDQEPADNGQAVEAPAEISEQPLDQGQEQWLRRIPDNPGGLLQRKFLQQYQQRQTQPDEGDTSW</sequence>
<dbReference type="SUPFAM" id="SSF53300">
    <property type="entry name" value="vWA-like"/>
    <property type="match status" value="1"/>
</dbReference>
<dbReference type="Pfam" id="PF13519">
    <property type="entry name" value="VWA_2"/>
    <property type="match status" value="1"/>
</dbReference>
<dbReference type="EMBL" id="VMRX01000003">
    <property type="protein sequence ID" value="TVT35784.1"/>
    <property type="molecule type" value="Genomic_DNA"/>
</dbReference>
<feature type="region of interest" description="Disordered" evidence="2">
    <location>
        <begin position="455"/>
        <end position="617"/>
    </location>
</feature>
<dbReference type="InterPro" id="IPR011990">
    <property type="entry name" value="TPR-like_helical_dom_sf"/>
</dbReference>
<dbReference type="PANTHER" id="PTHR22550:SF14">
    <property type="entry name" value="VWFA DOMAIN-CONTAINING PROTEIN"/>
    <property type="match status" value="1"/>
</dbReference>
<name>A0A558BGZ8_9GAMM</name>
<evidence type="ECO:0000256" key="2">
    <source>
        <dbReference type="SAM" id="MobiDB-lite"/>
    </source>
</evidence>
<dbReference type="InterPro" id="IPR019734">
    <property type="entry name" value="TPR_rpt"/>
</dbReference>
<dbReference type="Gene3D" id="1.25.40.10">
    <property type="entry name" value="Tetratricopeptide repeat domain"/>
    <property type="match status" value="1"/>
</dbReference>
<feature type="compositionally biased region" description="Polar residues" evidence="2">
    <location>
        <begin position="545"/>
        <end position="555"/>
    </location>
</feature>
<dbReference type="InterPro" id="IPR050768">
    <property type="entry name" value="UPF0353/GerABKA_families"/>
</dbReference>